<name>A0ACC5RGY7_ENTAG</name>
<reference evidence="1" key="1">
    <citation type="submission" date="2021-01" db="EMBL/GenBank/DDBJ databases">
        <title>Draft genome of Pantoea agglomerans Eh 335.</title>
        <authorList>
            <person name="Emsley S.A."/>
            <person name="Oline D.K."/>
            <person name="Saw J.H."/>
            <person name="Ushijima B."/>
            <person name="Videau P."/>
            <person name="Koyack M.J."/>
        </authorList>
    </citation>
    <scope>NUCLEOTIDE SEQUENCE</scope>
    <source>
        <strain evidence="1">Eh 335</strain>
    </source>
</reference>
<sequence>MKTQQLKELAQRATPWPWKWFTSNSHNRLSSVPSGKDGDVISAFKAVDGVACVSVSRADMAFIEAAHPGAVITLIERLEAAERANAAQDDHINQQQTRVEWLEAANSGLGKALCAAERERDELKRNQELNLKIKQAMHERFTRAEAELARRDAAAVIGWTDAQELRDVEKNGCGYLFKANPISPNADPRRVIKLYTAARPAVLPPGWKLVPIEPTEDMVISGFESEPDEHFSEPRVWDAFEAMSGCEQAAHKARLCYAAMLAAAPAPGEKP</sequence>
<accession>A0ACC5RGY7</accession>
<dbReference type="Proteomes" id="UP000633731">
    <property type="component" value="Unassembled WGS sequence"/>
</dbReference>
<comment type="caution">
    <text evidence="1">The sequence shown here is derived from an EMBL/GenBank/DDBJ whole genome shotgun (WGS) entry which is preliminary data.</text>
</comment>
<organism evidence="1 2">
    <name type="scientific">Enterobacter agglomerans</name>
    <name type="common">Erwinia herbicola</name>
    <name type="synonym">Pantoea agglomerans</name>
    <dbReference type="NCBI Taxonomy" id="549"/>
    <lineage>
        <taxon>Bacteria</taxon>
        <taxon>Pseudomonadati</taxon>
        <taxon>Pseudomonadota</taxon>
        <taxon>Gammaproteobacteria</taxon>
        <taxon>Enterobacterales</taxon>
        <taxon>Erwiniaceae</taxon>
        <taxon>Pantoea</taxon>
        <taxon>Pantoea agglomerans group</taxon>
    </lineage>
</organism>
<keyword evidence="2" id="KW-1185">Reference proteome</keyword>
<evidence type="ECO:0000313" key="2">
    <source>
        <dbReference type="Proteomes" id="UP000633731"/>
    </source>
</evidence>
<protein>
    <submittedName>
        <fullName evidence="1">Uncharacterized protein</fullName>
    </submittedName>
</protein>
<dbReference type="EMBL" id="JAEOXF010000001">
    <property type="protein sequence ID" value="MBK4723942.1"/>
    <property type="molecule type" value="Genomic_DNA"/>
</dbReference>
<evidence type="ECO:0000313" key="1">
    <source>
        <dbReference type="EMBL" id="MBK4723942.1"/>
    </source>
</evidence>
<proteinExistence type="predicted"/>
<gene>
    <name evidence="1" type="ORF">JJL49_01675</name>
</gene>